<dbReference type="AlphaFoldDB" id="A0A9W8IHR7"/>
<dbReference type="FunFam" id="3.30.390.110:FF:000001">
    <property type="entry name" value="Protein MAK16 homolog"/>
    <property type="match status" value="1"/>
</dbReference>
<dbReference type="InterPro" id="IPR006958">
    <property type="entry name" value="Mak16"/>
</dbReference>
<evidence type="ECO:0000256" key="10">
    <source>
        <dbReference type="SAM" id="Phobius"/>
    </source>
</evidence>
<dbReference type="GO" id="GO:0046873">
    <property type="term" value="F:metal ion transmembrane transporter activity"/>
    <property type="evidence" value="ECO:0007669"/>
    <property type="project" value="InterPro"/>
</dbReference>
<evidence type="ECO:0000256" key="5">
    <source>
        <dbReference type="ARBA" id="ARBA00022692"/>
    </source>
</evidence>
<dbReference type="GO" id="GO:0000460">
    <property type="term" value="P:maturation of 5.8S rRNA"/>
    <property type="evidence" value="ECO:0007669"/>
    <property type="project" value="TreeGrafter"/>
</dbReference>
<evidence type="ECO:0000256" key="6">
    <source>
        <dbReference type="ARBA" id="ARBA00022989"/>
    </source>
</evidence>
<gene>
    <name evidence="12" type="primary">mak16</name>
    <name evidence="12" type="ORF">GGH94_003260</name>
</gene>
<evidence type="ECO:0000256" key="9">
    <source>
        <dbReference type="SAM" id="MobiDB-lite"/>
    </source>
</evidence>
<comment type="caution">
    <text evidence="12">The sequence shown here is derived from an EMBL/GenBank/DDBJ whole genome shotgun (WGS) entry which is preliminary data.</text>
</comment>
<accession>A0A9W8IHR7</accession>
<evidence type="ECO:0000259" key="11">
    <source>
        <dbReference type="Pfam" id="PF01778"/>
    </source>
</evidence>
<reference evidence="12" key="1">
    <citation type="submission" date="2022-07" db="EMBL/GenBank/DDBJ databases">
        <title>Phylogenomic reconstructions and comparative analyses of Kickxellomycotina fungi.</title>
        <authorList>
            <person name="Reynolds N.K."/>
            <person name="Stajich J.E."/>
            <person name="Barry K."/>
            <person name="Grigoriev I.V."/>
            <person name="Crous P."/>
            <person name="Smith M.E."/>
        </authorList>
    </citation>
    <scope>NUCLEOTIDE SEQUENCE</scope>
    <source>
        <strain evidence="12">RSA 476</strain>
    </source>
</reference>
<evidence type="ECO:0000256" key="1">
    <source>
        <dbReference type="ARBA" id="ARBA00004123"/>
    </source>
</evidence>
<evidence type="ECO:0000313" key="12">
    <source>
        <dbReference type="EMBL" id="KAJ2863947.1"/>
    </source>
</evidence>
<dbReference type="InterPro" id="IPR001727">
    <property type="entry name" value="GDT1-like"/>
</dbReference>
<feature type="transmembrane region" description="Helical" evidence="10">
    <location>
        <begin position="423"/>
        <end position="444"/>
    </location>
</feature>
<evidence type="ECO:0000256" key="8">
    <source>
        <dbReference type="ARBA" id="ARBA00023242"/>
    </source>
</evidence>
<keyword evidence="6 10" id="KW-1133">Transmembrane helix</keyword>
<comment type="subcellular location">
    <subcellularLocation>
        <location evidence="2">Membrane</location>
        <topology evidence="2">Multi-pass membrane protein</topology>
    </subcellularLocation>
    <subcellularLocation>
        <location evidence="1">Nucleus</location>
    </subcellularLocation>
</comment>
<feature type="domain" description="Ribosomal eL28/Mak16" evidence="11">
    <location>
        <begin position="6"/>
        <end position="118"/>
    </location>
</feature>
<protein>
    <submittedName>
        <fullName evidence="12">Protein MAK16-like protein</fullName>
    </submittedName>
</protein>
<feature type="transmembrane region" description="Helical" evidence="10">
    <location>
        <begin position="555"/>
        <end position="574"/>
    </location>
</feature>
<proteinExistence type="inferred from homology"/>
<evidence type="ECO:0000256" key="7">
    <source>
        <dbReference type="ARBA" id="ARBA00023136"/>
    </source>
</evidence>
<keyword evidence="8" id="KW-0539">Nucleus</keyword>
<dbReference type="Pfam" id="PF01169">
    <property type="entry name" value="GDT1"/>
    <property type="match status" value="2"/>
</dbReference>
<dbReference type="EMBL" id="JANBUY010000105">
    <property type="protein sequence ID" value="KAJ2863947.1"/>
    <property type="molecule type" value="Genomic_DNA"/>
</dbReference>
<dbReference type="Pfam" id="PF04874">
    <property type="entry name" value="Mak16"/>
    <property type="match status" value="1"/>
</dbReference>
<name>A0A9W8IHR7_9FUNG</name>
<dbReference type="GO" id="GO:0006816">
    <property type="term" value="P:calcium ion transport"/>
    <property type="evidence" value="ECO:0007669"/>
    <property type="project" value="UniProtKB-ARBA"/>
</dbReference>
<feature type="transmembrane region" description="Helical" evidence="10">
    <location>
        <begin position="594"/>
        <end position="615"/>
    </location>
</feature>
<evidence type="ECO:0000313" key="13">
    <source>
        <dbReference type="Proteomes" id="UP001140074"/>
    </source>
</evidence>
<dbReference type="GO" id="GO:0030687">
    <property type="term" value="C:preribosome, large subunit precursor"/>
    <property type="evidence" value="ECO:0007669"/>
    <property type="project" value="TreeGrafter"/>
</dbReference>
<comment type="similarity">
    <text evidence="4">Belongs to the GDT1 family.</text>
</comment>
<feature type="transmembrane region" description="Helical" evidence="10">
    <location>
        <begin position="627"/>
        <end position="644"/>
    </location>
</feature>
<keyword evidence="13" id="KW-1185">Reference proteome</keyword>
<dbReference type="PROSITE" id="PS01214">
    <property type="entry name" value="UPF0016"/>
    <property type="match status" value="1"/>
</dbReference>
<dbReference type="GO" id="GO:0000470">
    <property type="term" value="P:maturation of LSU-rRNA"/>
    <property type="evidence" value="ECO:0007669"/>
    <property type="project" value="TreeGrafter"/>
</dbReference>
<dbReference type="PANTHER" id="PTHR23405">
    <property type="entry name" value="MAINTENANCE OF KILLER 16 MAK16 PROTEIN-RELATED"/>
    <property type="match status" value="1"/>
</dbReference>
<dbReference type="Proteomes" id="UP001140074">
    <property type="component" value="Unassembled WGS sequence"/>
</dbReference>
<dbReference type="GO" id="GO:0016020">
    <property type="term" value="C:membrane"/>
    <property type="evidence" value="ECO:0007669"/>
    <property type="project" value="UniProtKB-SubCell"/>
</dbReference>
<dbReference type="InterPro" id="IPR049555">
    <property type="entry name" value="GDT1-like_CS"/>
</dbReference>
<evidence type="ECO:0000256" key="2">
    <source>
        <dbReference type="ARBA" id="ARBA00004141"/>
    </source>
</evidence>
<feature type="compositionally biased region" description="Acidic residues" evidence="9">
    <location>
        <begin position="266"/>
        <end position="293"/>
    </location>
</feature>
<comment type="similarity">
    <text evidence="3">Belongs to the MAK16 family.</text>
</comment>
<feature type="compositionally biased region" description="Acidic residues" evidence="9">
    <location>
        <begin position="232"/>
        <end position="257"/>
    </location>
</feature>
<feature type="region of interest" description="Disordered" evidence="9">
    <location>
        <begin position="195"/>
        <end position="332"/>
    </location>
</feature>
<sequence length="653" mass="71307">MNNDGIVWEVLNNQFCSFKVKTDLGNLCRHPYNVTGRCNRRDCPLANSKYATVRERGGRIYLCMKTAERAHIPAKQWEKIELPKNFAQAIEVIDKELIYWPGWMINICKQRLTRITQYLIRMRRLKLKNKTTLVPIKKKLERREKSREIRAEAAARLDQSIEKELLERLKSKAYGDQPLNVNESVWKEILEGDAVEAESDVTTEDELEDEEEYEYEEETAGSSSGRLASEFVADDSDADNSDAEDDDDIEDDMEDFGDMSPSDFSSADDDSASEGEDVNDDEDDSDMDDSDESDSAKKPISKGKRPAAPVARPKPAKRTKKHGPRVEVEYETESAARDTMLTNCTMDLLAHPSPASIAALATSFPIGSADIFTGIDTPTLAMATAGSGASDSLLASILMIFVSEIGDKTFLIAAILAMTNPRLTIFLAACSALWLMSILSAFLGHAVVTFIPMSWVSIAAAVMFLVFGVKLLQEAREMDGSEIAKEMHSVEAELSEKDVAAKSQLAMEAGEAGAYTAEAGAAESFNVNVDVDGDRCVEAAGECSSDSVLNSLKNLLGLLLSPVFVETFVLVFLAEWGDRSQLATIALGAARNVYGVTAGTILGHTCCTGLAVLGGRLLASRISVKKVTYAGGALFIVFAILYGYEALDMKSVI</sequence>
<keyword evidence="5 10" id="KW-0812">Transmembrane</keyword>
<dbReference type="GO" id="GO:0005730">
    <property type="term" value="C:nucleolus"/>
    <property type="evidence" value="ECO:0007669"/>
    <property type="project" value="TreeGrafter"/>
</dbReference>
<keyword evidence="7 10" id="KW-0472">Membrane</keyword>
<dbReference type="PANTHER" id="PTHR23405:SF4">
    <property type="entry name" value="PROTEIN MAK16 HOMOLOG"/>
    <property type="match status" value="1"/>
</dbReference>
<feature type="compositionally biased region" description="Basic residues" evidence="9">
    <location>
        <begin position="314"/>
        <end position="323"/>
    </location>
</feature>
<feature type="transmembrane region" description="Helical" evidence="10">
    <location>
        <begin position="450"/>
        <end position="472"/>
    </location>
</feature>
<dbReference type="Gene3D" id="3.30.390.110">
    <property type="match status" value="1"/>
</dbReference>
<dbReference type="InterPro" id="IPR029004">
    <property type="entry name" value="Ribosomal_eL28/Mak16"/>
</dbReference>
<evidence type="ECO:0000256" key="4">
    <source>
        <dbReference type="ARBA" id="ARBA00009190"/>
    </source>
</evidence>
<dbReference type="Pfam" id="PF01778">
    <property type="entry name" value="Ribosomal_L28e"/>
    <property type="match status" value="1"/>
</dbReference>
<evidence type="ECO:0000256" key="3">
    <source>
        <dbReference type="ARBA" id="ARBA00005514"/>
    </source>
</evidence>
<feature type="compositionally biased region" description="Acidic residues" evidence="9">
    <location>
        <begin position="195"/>
        <end position="219"/>
    </location>
</feature>
<organism evidence="12 13">
    <name type="scientific">Coemansia aciculifera</name>
    <dbReference type="NCBI Taxonomy" id="417176"/>
    <lineage>
        <taxon>Eukaryota</taxon>
        <taxon>Fungi</taxon>
        <taxon>Fungi incertae sedis</taxon>
        <taxon>Zoopagomycota</taxon>
        <taxon>Kickxellomycotina</taxon>
        <taxon>Kickxellomycetes</taxon>
        <taxon>Kickxellales</taxon>
        <taxon>Kickxellaceae</taxon>
        <taxon>Coemansia</taxon>
    </lineage>
</organism>